<feature type="compositionally biased region" description="Polar residues" evidence="1">
    <location>
        <begin position="137"/>
        <end position="146"/>
    </location>
</feature>
<keyword evidence="3" id="KW-1185">Reference proteome</keyword>
<feature type="region of interest" description="Disordered" evidence="1">
    <location>
        <begin position="127"/>
        <end position="151"/>
    </location>
</feature>
<feature type="compositionally biased region" description="Polar residues" evidence="1">
    <location>
        <begin position="168"/>
        <end position="188"/>
    </location>
</feature>
<feature type="non-terminal residue" evidence="2">
    <location>
        <position position="1"/>
    </location>
</feature>
<name>A0A8J5JGC5_HOMAM</name>
<dbReference type="AlphaFoldDB" id="A0A8J5JGC5"/>
<evidence type="ECO:0000313" key="2">
    <source>
        <dbReference type="EMBL" id="KAG7157185.1"/>
    </source>
</evidence>
<comment type="caution">
    <text evidence="2">The sequence shown here is derived from an EMBL/GenBank/DDBJ whole genome shotgun (WGS) entry which is preliminary data.</text>
</comment>
<feature type="region of interest" description="Disordered" evidence="1">
    <location>
        <begin position="1"/>
        <end position="20"/>
    </location>
</feature>
<feature type="non-terminal residue" evidence="2">
    <location>
        <position position="286"/>
    </location>
</feature>
<gene>
    <name evidence="2" type="ORF">Hamer_G010027</name>
</gene>
<proteinExistence type="predicted"/>
<protein>
    <submittedName>
        <fullName evidence="2">Uncharacterized protein</fullName>
    </submittedName>
</protein>
<sequence length="286" mass="32366">KATRQKCVLKTQGRNHHNSQVPKLWKKTSGSEHIMLREERANESCNGKNSTTKHNRSNSEHILVGSTATENSQPNTHPAPTVRGFLPCTSPIRLQGKIEDTGTKSVHAGSHEKSVDSTTADPELYNRHRKDAGRPDPQNSTTTSGTDDALESDIRQEEELAIREVTQNRETSSPLQQIMRNRTTSTDRQQTHNHRQERQQPEQRRKNSRDTSQNKRNSTSCSSLRAGAQETVTIHNGRGGERLNLELREQLQHQRRGDNDRTAPPPCHLKITQWNVQGLSNKRHTV</sequence>
<feature type="compositionally biased region" description="Polar residues" evidence="1">
    <location>
        <begin position="214"/>
        <end position="223"/>
    </location>
</feature>
<evidence type="ECO:0000256" key="1">
    <source>
        <dbReference type="SAM" id="MobiDB-lite"/>
    </source>
</evidence>
<feature type="region of interest" description="Disordered" evidence="1">
    <location>
        <begin position="103"/>
        <end position="122"/>
    </location>
</feature>
<feature type="region of interest" description="Disordered" evidence="1">
    <location>
        <begin position="67"/>
        <end position="86"/>
    </location>
</feature>
<dbReference type="Proteomes" id="UP000747542">
    <property type="component" value="Unassembled WGS sequence"/>
</dbReference>
<reference evidence="2" key="1">
    <citation type="journal article" date="2021" name="Sci. Adv.">
        <title>The American lobster genome reveals insights on longevity, neural, and immune adaptations.</title>
        <authorList>
            <person name="Polinski J.M."/>
            <person name="Zimin A.V."/>
            <person name="Clark K.F."/>
            <person name="Kohn A.B."/>
            <person name="Sadowski N."/>
            <person name="Timp W."/>
            <person name="Ptitsyn A."/>
            <person name="Khanna P."/>
            <person name="Romanova D.Y."/>
            <person name="Williams P."/>
            <person name="Greenwood S.J."/>
            <person name="Moroz L.L."/>
            <person name="Walt D.R."/>
            <person name="Bodnar A.G."/>
        </authorList>
    </citation>
    <scope>NUCLEOTIDE SEQUENCE</scope>
    <source>
        <strain evidence="2">GMGI-L3</strain>
    </source>
</reference>
<dbReference type="EMBL" id="JAHLQT010037907">
    <property type="protein sequence ID" value="KAG7157185.1"/>
    <property type="molecule type" value="Genomic_DNA"/>
</dbReference>
<feature type="compositionally biased region" description="Basic and acidic residues" evidence="1">
    <location>
        <begin position="194"/>
        <end position="213"/>
    </location>
</feature>
<organism evidence="2 3">
    <name type="scientific">Homarus americanus</name>
    <name type="common">American lobster</name>
    <dbReference type="NCBI Taxonomy" id="6706"/>
    <lineage>
        <taxon>Eukaryota</taxon>
        <taxon>Metazoa</taxon>
        <taxon>Ecdysozoa</taxon>
        <taxon>Arthropoda</taxon>
        <taxon>Crustacea</taxon>
        <taxon>Multicrustacea</taxon>
        <taxon>Malacostraca</taxon>
        <taxon>Eumalacostraca</taxon>
        <taxon>Eucarida</taxon>
        <taxon>Decapoda</taxon>
        <taxon>Pleocyemata</taxon>
        <taxon>Astacidea</taxon>
        <taxon>Nephropoidea</taxon>
        <taxon>Nephropidae</taxon>
        <taxon>Homarus</taxon>
    </lineage>
</organism>
<accession>A0A8J5JGC5</accession>
<evidence type="ECO:0000313" key="3">
    <source>
        <dbReference type="Proteomes" id="UP000747542"/>
    </source>
</evidence>
<feature type="region of interest" description="Disordered" evidence="1">
    <location>
        <begin position="163"/>
        <end position="243"/>
    </location>
</feature>
<feature type="compositionally biased region" description="Polar residues" evidence="1">
    <location>
        <begin position="67"/>
        <end position="78"/>
    </location>
</feature>